<feature type="compositionally biased region" description="Basic and acidic residues" evidence="3">
    <location>
        <begin position="731"/>
        <end position="740"/>
    </location>
</feature>
<feature type="compositionally biased region" description="Basic residues" evidence="3">
    <location>
        <begin position="1"/>
        <end position="12"/>
    </location>
</feature>
<feature type="compositionally biased region" description="Polar residues" evidence="3">
    <location>
        <begin position="778"/>
        <end position="787"/>
    </location>
</feature>
<evidence type="ECO:0000259" key="4">
    <source>
        <dbReference type="Pfam" id="PF01612"/>
    </source>
</evidence>
<dbReference type="SUPFAM" id="SSF53098">
    <property type="entry name" value="Ribonuclease H-like"/>
    <property type="match status" value="1"/>
</dbReference>
<evidence type="ECO:0000256" key="2">
    <source>
        <dbReference type="ARBA" id="ARBA00022801"/>
    </source>
</evidence>
<accession>A0A8H6Y082</accession>
<dbReference type="GO" id="GO:0005634">
    <property type="term" value="C:nucleus"/>
    <property type="evidence" value="ECO:0007669"/>
    <property type="project" value="TreeGrafter"/>
</dbReference>
<feature type="domain" description="3'-5' exonuclease" evidence="4">
    <location>
        <begin position="468"/>
        <end position="627"/>
    </location>
</feature>
<sequence length="1240" mass="138763">MPKGRQKGAKNKAGHDAGGARRGAGRPRKKLVSESESEAEPEPSSTNPRGKRKQPSSRGDAGPQSKRRKKSHDGAETSGSNMHEIEAGPSRMQASTAGPSKNIYPMFRQRVGDADTSMATSSLRTCTKGLPNLPDIIPPVISSPDIVPACVAEAMIEDPSVCDPDISAELDSIVDDDGDADRPAEDTPSPEGVVQAYLDRIQKEVHAQIEGKHRKPDCYRSGTFWIRPVNNWFALEKNKDSPEALYYPRVFVWVPNVLMPLDFEFDCIYCEKLGAKMTKNDKTGYAGFSPSHWYVNQVYVEYMGHIKPHQDQAMAALPVGAAHMDQSYKTIKYTARMNGVKVFGSLWTLTNESEQIRQMILTLTRHLHHIERPLRGIVKSLHEHGHAPITLLWTDNVKANRKFVERVIPTLRTGVDHSLVDGGRSYPLLEVSSGLNIRVASSIRLIVDACTSILVDIGDVNPDVKIFVGFAMEWDWTASTNGRFPASLMQILVGDFVYLLQTYHIGASRDVPTSLKTLLFSQQIVKVGSHFQGDLDLLSYLWELTPPMKSGDKHAGSIDIGVFVRSKGLIPYASISLPRIAEEVLGRTVNSSEEMRCSIWGQPELSDGQKQYATQNAWLPLHIFKAIADCPPAGARLLKIGLPGETITLRNGTLAVAQGVFVEQMTQFPVAEDDLSKGYIKLSRTKRALVRITSILSPTFISHYHHRTLEELGPVPFEIVVDLASLVSRENIPEPEHGDDSQVDSTGDGEDSDYGGREESDSSSDSESEQDLDEDCSNPDSGSSPRATTPDDEFESYMDPAIDAYIATHPEGPDIDAHHPLVQPAEATGPQPTHTFQDIFHLMDRLIKHLNKDHSLSKQFARFLRDAIYIPDKIDKARVEAVLKMENVTWDQAVRSKAHWIWQQVRQYVPPPDVLIPILLELFKSHADLKCSKRDIKLFNAECHKAAKLIIEDVRKDSRIDKYGLWLWHSIRGSSRLEGGVHHTVRKKFGSLGASVELTVALLSDYCYHKNVESGSCHKDGVVYDSHYDPWIEDDIDIAYQSLPFDLPRPTRPGYVNVSLFKPTEETFIISELAQKVRDEFDIPRHDQPSSIDDKIPRMPLVNLSGARTDRYGYMASAQDTKFALVPIHTNEEYRLFNKEVHNFMNTDGQLDFKRMAKWWSTQANGKTIFFKIPEFLQSHFKTWTAVRSEITTLHATAEQRAKFMNIIRSDAHTSVVLDESYSPVVQARKAAALSAIVDR</sequence>
<dbReference type="GO" id="GO:0008408">
    <property type="term" value="F:3'-5' exonuclease activity"/>
    <property type="evidence" value="ECO:0007669"/>
    <property type="project" value="InterPro"/>
</dbReference>
<dbReference type="Proteomes" id="UP000620124">
    <property type="component" value="Unassembled WGS sequence"/>
</dbReference>
<feature type="region of interest" description="Disordered" evidence="3">
    <location>
        <begin position="730"/>
        <end position="794"/>
    </location>
</feature>
<evidence type="ECO:0000256" key="3">
    <source>
        <dbReference type="SAM" id="MobiDB-lite"/>
    </source>
</evidence>
<dbReference type="InterPro" id="IPR051132">
    <property type="entry name" value="3-5_Exonuclease_domain"/>
</dbReference>
<dbReference type="PANTHER" id="PTHR13620:SF104">
    <property type="entry name" value="EXONUCLEASE 3'-5' DOMAIN-CONTAINING PROTEIN 2"/>
    <property type="match status" value="1"/>
</dbReference>
<feature type="region of interest" description="Disordered" evidence="3">
    <location>
        <begin position="171"/>
        <end position="191"/>
    </location>
</feature>
<dbReference type="Pfam" id="PF01612">
    <property type="entry name" value="DNA_pol_A_exo1"/>
    <property type="match status" value="1"/>
</dbReference>
<comment type="caution">
    <text evidence="5">The sequence shown here is derived from an EMBL/GenBank/DDBJ whole genome shotgun (WGS) entry which is preliminary data.</text>
</comment>
<proteinExistence type="predicted"/>
<dbReference type="GO" id="GO:0006139">
    <property type="term" value="P:nucleobase-containing compound metabolic process"/>
    <property type="evidence" value="ECO:0007669"/>
    <property type="project" value="InterPro"/>
</dbReference>
<evidence type="ECO:0000313" key="5">
    <source>
        <dbReference type="EMBL" id="KAF7350312.1"/>
    </source>
</evidence>
<dbReference type="GO" id="GO:0003676">
    <property type="term" value="F:nucleic acid binding"/>
    <property type="evidence" value="ECO:0007669"/>
    <property type="project" value="InterPro"/>
</dbReference>
<dbReference type="EMBL" id="JACAZI010000010">
    <property type="protein sequence ID" value="KAF7350312.1"/>
    <property type="molecule type" value="Genomic_DNA"/>
</dbReference>
<feature type="region of interest" description="Disordered" evidence="3">
    <location>
        <begin position="1"/>
        <end position="101"/>
    </location>
</feature>
<evidence type="ECO:0000313" key="6">
    <source>
        <dbReference type="Proteomes" id="UP000620124"/>
    </source>
</evidence>
<reference evidence="5" key="1">
    <citation type="submission" date="2020-05" db="EMBL/GenBank/DDBJ databases">
        <title>Mycena genomes resolve the evolution of fungal bioluminescence.</title>
        <authorList>
            <person name="Tsai I.J."/>
        </authorList>
    </citation>
    <scope>NUCLEOTIDE SEQUENCE</scope>
    <source>
        <strain evidence="5">CCC161011</strain>
    </source>
</reference>
<keyword evidence="2" id="KW-0378">Hydrolase</keyword>
<dbReference type="InterPro" id="IPR036397">
    <property type="entry name" value="RNaseH_sf"/>
</dbReference>
<name>A0A8H6Y082_9AGAR</name>
<keyword evidence="1" id="KW-0540">Nuclease</keyword>
<dbReference type="PANTHER" id="PTHR13620">
    <property type="entry name" value="3-5 EXONUCLEASE"/>
    <property type="match status" value="1"/>
</dbReference>
<organism evidence="5 6">
    <name type="scientific">Mycena venus</name>
    <dbReference type="NCBI Taxonomy" id="2733690"/>
    <lineage>
        <taxon>Eukaryota</taxon>
        <taxon>Fungi</taxon>
        <taxon>Dikarya</taxon>
        <taxon>Basidiomycota</taxon>
        <taxon>Agaricomycotina</taxon>
        <taxon>Agaricomycetes</taxon>
        <taxon>Agaricomycetidae</taxon>
        <taxon>Agaricales</taxon>
        <taxon>Marasmiineae</taxon>
        <taxon>Mycenaceae</taxon>
        <taxon>Mycena</taxon>
    </lineage>
</organism>
<dbReference type="Gene3D" id="3.30.420.10">
    <property type="entry name" value="Ribonuclease H-like superfamily/Ribonuclease H"/>
    <property type="match status" value="1"/>
</dbReference>
<dbReference type="AlphaFoldDB" id="A0A8H6Y082"/>
<dbReference type="InterPro" id="IPR002562">
    <property type="entry name" value="3'-5'_exonuclease_dom"/>
</dbReference>
<evidence type="ECO:0000256" key="1">
    <source>
        <dbReference type="ARBA" id="ARBA00022722"/>
    </source>
</evidence>
<protein>
    <recommendedName>
        <fullName evidence="4">3'-5' exonuclease domain-containing protein</fullName>
    </recommendedName>
</protein>
<keyword evidence="6" id="KW-1185">Reference proteome</keyword>
<dbReference type="GO" id="GO:0005737">
    <property type="term" value="C:cytoplasm"/>
    <property type="evidence" value="ECO:0007669"/>
    <property type="project" value="TreeGrafter"/>
</dbReference>
<gene>
    <name evidence="5" type="ORF">MVEN_01335500</name>
</gene>
<dbReference type="OrthoDB" id="1920326at2759"/>
<dbReference type="InterPro" id="IPR012337">
    <property type="entry name" value="RNaseH-like_sf"/>
</dbReference>
<feature type="compositionally biased region" description="Acidic residues" evidence="3">
    <location>
        <begin position="761"/>
        <end position="777"/>
    </location>
</feature>